<dbReference type="AlphaFoldDB" id="A0A7G8Q3G2"/>
<dbReference type="Pfam" id="PF00456">
    <property type="entry name" value="Transketolase_N"/>
    <property type="match status" value="1"/>
</dbReference>
<comment type="catalytic activity">
    <reaction evidence="8 9">
        <text>N(6)-[(R)-lipoyl]-L-lysyl-[protein] + pyruvate + H(+) = N(6)-[(R)-S(8)-acetyldihydrolipoyl]-L-lysyl-[protein] + CO2</text>
        <dbReference type="Rhea" id="RHEA:19189"/>
        <dbReference type="Rhea" id="RHEA-COMP:10474"/>
        <dbReference type="Rhea" id="RHEA-COMP:10478"/>
        <dbReference type="ChEBI" id="CHEBI:15361"/>
        <dbReference type="ChEBI" id="CHEBI:15378"/>
        <dbReference type="ChEBI" id="CHEBI:16526"/>
        <dbReference type="ChEBI" id="CHEBI:83099"/>
        <dbReference type="ChEBI" id="CHEBI:83111"/>
        <dbReference type="EC" id="1.2.4.1"/>
    </reaction>
</comment>
<evidence type="ECO:0000259" key="12">
    <source>
        <dbReference type="Pfam" id="PF17831"/>
    </source>
</evidence>
<dbReference type="Gene3D" id="3.40.50.970">
    <property type="match status" value="2"/>
</dbReference>
<comment type="cofactor">
    <cofactor evidence="10">
        <name>Mg(2+)</name>
        <dbReference type="ChEBI" id="CHEBI:18420"/>
    </cofactor>
</comment>
<feature type="domain" description="Pyruvate dehydrogenase E1 component middle" evidence="12">
    <location>
        <begin position="484"/>
        <end position="704"/>
    </location>
</feature>
<keyword evidence="6 9" id="KW-0786">Thiamine pyrophosphate</keyword>
<feature type="domain" description="Transketolase N-terminal" evidence="11">
    <location>
        <begin position="88"/>
        <end position="298"/>
    </location>
</feature>
<dbReference type="InterPro" id="IPR041621">
    <property type="entry name" value="PDH_E1_M"/>
</dbReference>
<dbReference type="Pfam" id="PF17831">
    <property type="entry name" value="PDH_E1_M"/>
    <property type="match status" value="1"/>
</dbReference>
<feature type="binding site" evidence="10">
    <location>
        <position position="267"/>
    </location>
    <ligand>
        <name>Mg(2+)</name>
        <dbReference type="ChEBI" id="CHEBI:18420"/>
    </ligand>
</feature>
<dbReference type="PANTHER" id="PTHR43825">
    <property type="entry name" value="PYRUVATE DEHYDROGENASE E1 COMPONENT"/>
    <property type="match status" value="1"/>
</dbReference>
<keyword evidence="10" id="KW-0479">Metal-binding</keyword>
<evidence type="ECO:0000259" key="11">
    <source>
        <dbReference type="Pfam" id="PF00456"/>
    </source>
</evidence>
<keyword evidence="5 9" id="KW-0560">Oxidoreductase</keyword>
<sequence length="897" mass="100535">MDNSSEKPSNDIDPSETDEWIESLDAVIQNDGAGRARFLLDRMINSARRTGTLLPLQTVSDYVNTIPARREAHNPGDPAMEWRIRSIIRWNAMAMVVRANRKPGDLGGHISSFASSATLYDVGFNHFFRAPSLDHPGDLIFTQGHSSPGMYARSFLEGRFSAEQLDLFRMEVEGAGQGLSSYPHPWLMPDYWQVATVSMGLGPIQAIYQAHFWRYLEHRGLIAPSDRKVWCFLGDGELDEPESLGAISLAGREKLDNLIFVVNCNLQRLDGPVRGNGKIIQEAEGAFVGAGWNAIKVIWGGRWDALLERDSSGRLRQLMMETVDGDYQTFKALGGAYAREHFFGRYPETAALVADFSDEDIEHLNRGGHDPQKVYAAYHDAFHAVGQPTVVLAKTVKGYGMGEALQAQNPTHNKKKMDDEAIRALRDRLRIPIQDSELPDIPYFHPGQDSPEVRYLKERRQALGGFLPQRRRRADELFQAPDLAVFEQVTKGTGDREISTTMAFVRGLNLLLRDQEIGPRVVPVIADEARTFGMEGLFRQIGIYAPFGQQYQPQDAGQLMYYREDRQGQVLQEGISEAGGMSAWIAAGISYSVSNVAMLPFFFYYAMFGFQRVGDLCWAAADMRARGFLVGGTSGRTTINGEGLQHEDGHSHLMSGSIPNVVSYDPTFSYEVAVIMQDGVRRMLQEQEDVYYYVTVLNENYAHPDMPEGTAEGIRKGMYLFKDAGVSQADEKRVQLLGSGAILREVIAAAQLLEDDFNVRADIWSVPSYSEVRRNGYEVERWNRLHRSQSPRVAYVTELLQNRVGPLIAASDYVRALPEQIRPFLPTGRDYTVLGTDGFGRSDTRANLRAFFEVDRFWIAHAAIDALVANGKMDASDLQLAAERYAIDPEKAEPWRH</sequence>
<dbReference type="InterPro" id="IPR051157">
    <property type="entry name" value="PDH/Transketolase"/>
</dbReference>
<dbReference type="Proteomes" id="UP000515873">
    <property type="component" value="Chromosome"/>
</dbReference>
<accession>A0A7G8Q3G2</accession>
<dbReference type="RefSeq" id="WP_187056782.1">
    <property type="nucleotide sequence ID" value="NZ_CP060412.1"/>
</dbReference>
<dbReference type="InterPro" id="IPR055152">
    <property type="entry name" value="Transketolase-like_C_2"/>
</dbReference>
<dbReference type="Pfam" id="PF22613">
    <property type="entry name" value="Transketolase_C_1"/>
    <property type="match status" value="1"/>
</dbReference>
<evidence type="ECO:0000256" key="3">
    <source>
        <dbReference type="ARBA" id="ARBA00012281"/>
    </source>
</evidence>
<evidence type="ECO:0000256" key="8">
    <source>
        <dbReference type="ARBA" id="ARBA00051231"/>
    </source>
</evidence>
<evidence type="ECO:0000256" key="6">
    <source>
        <dbReference type="ARBA" id="ARBA00023052"/>
    </source>
</evidence>
<reference evidence="14 15" key="1">
    <citation type="submission" date="2020-08" db="EMBL/GenBank/DDBJ databases">
        <title>Dyella sp. G9 isolated from forest soil.</title>
        <authorList>
            <person name="Fu J."/>
            <person name="Qiu L."/>
        </authorList>
    </citation>
    <scope>NUCLEOTIDE SEQUENCE [LARGE SCALE GENOMIC DNA]</scope>
    <source>
        <strain evidence="14 15">G9</strain>
    </source>
</reference>
<keyword evidence="15" id="KW-1185">Reference proteome</keyword>
<evidence type="ECO:0000256" key="7">
    <source>
        <dbReference type="ARBA" id="ARBA00023317"/>
    </source>
</evidence>
<dbReference type="KEGG" id="dtl:H8F01_20130"/>
<evidence type="ECO:0000256" key="9">
    <source>
        <dbReference type="PIRNR" id="PIRNR000156"/>
    </source>
</evidence>
<dbReference type="EC" id="1.2.4.1" evidence="3 9"/>
<evidence type="ECO:0000256" key="10">
    <source>
        <dbReference type="PIRSR" id="PIRSR000156-1"/>
    </source>
</evidence>
<dbReference type="PIRSF" id="PIRSF000156">
    <property type="entry name" value="Pyruvate_dh_E1"/>
    <property type="match status" value="1"/>
</dbReference>
<name>A0A7G8Q3G2_9GAMM</name>
<feature type="domain" description="Transketolase-like C-terminal" evidence="13">
    <location>
        <begin position="717"/>
        <end position="855"/>
    </location>
</feature>
<evidence type="ECO:0000256" key="5">
    <source>
        <dbReference type="ARBA" id="ARBA00023002"/>
    </source>
</evidence>
<feature type="binding site" evidence="10">
    <location>
        <position position="235"/>
    </location>
    <ligand>
        <name>Mg(2+)</name>
        <dbReference type="ChEBI" id="CHEBI:18420"/>
    </ligand>
</feature>
<keyword evidence="7 9" id="KW-0670">Pyruvate</keyword>
<dbReference type="EMBL" id="CP060412">
    <property type="protein sequence ID" value="QNK01320.1"/>
    <property type="molecule type" value="Genomic_DNA"/>
</dbReference>
<evidence type="ECO:0000313" key="14">
    <source>
        <dbReference type="EMBL" id="QNK01320.1"/>
    </source>
</evidence>
<comment type="cofactor">
    <cofactor evidence="1 9">
        <name>thiamine diphosphate</name>
        <dbReference type="ChEBI" id="CHEBI:58937"/>
    </cofactor>
</comment>
<feature type="binding site" evidence="10">
    <location>
        <position position="265"/>
    </location>
    <ligand>
        <name>Mg(2+)</name>
        <dbReference type="ChEBI" id="CHEBI:18420"/>
    </ligand>
</feature>
<comment type="function">
    <text evidence="2 9">Component of the pyruvate dehydrogenase (PDH) complex, that catalyzes the overall conversion of pyruvate to acetyl-CoA and CO(2).</text>
</comment>
<dbReference type="GO" id="GO:0004739">
    <property type="term" value="F:pyruvate dehydrogenase (acetyl-transferring) activity"/>
    <property type="evidence" value="ECO:0007669"/>
    <property type="project" value="UniProtKB-EC"/>
</dbReference>
<dbReference type="Gene3D" id="3.40.50.920">
    <property type="match status" value="1"/>
</dbReference>
<dbReference type="CDD" id="cd02017">
    <property type="entry name" value="TPP_E1_EcPDC_like"/>
    <property type="match status" value="1"/>
</dbReference>
<evidence type="ECO:0000256" key="1">
    <source>
        <dbReference type="ARBA" id="ARBA00001964"/>
    </source>
</evidence>
<evidence type="ECO:0000256" key="4">
    <source>
        <dbReference type="ARBA" id="ARBA00017172"/>
    </source>
</evidence>
<gene>
    <name evidence="14" type="primary">aceE</name>
    <name evidence="14" type="ORF">H8F01_20130</name>
</gene>
<dbReference type="InterPro" id="IPR009014">
    <property type="entry name" value="Transketo_C/PFOR_II"/>
</dbReference>
<evidence type="ECO:0000313" key="15">
    <source>
        <dbReference type="Proteomes" id="UP000515873"/>
    </source>
</evidence>
<dbReference type="PANTHER" id="PTHR43825:SF3">
    <property type="entry name" value="PYRUVATE DEHYDROGENASE E1 COMPONENT"/>
    <property type="match status" value="1"/>
</dbReference>
<dbReference type="SUPFAM" id="SSF52922">
    <property type="entry name" value="TK C-terminal domain-like"/>
    <property type="match status" value="1"/>
</dbReference>
<dbReference type="SUPFAM" id="SSF52518">
    <property type="entry name" value="Thiamin diphosphate-binding fold (THDP-binding)"/>
    <property type="match status" value="2"/>
</dbReference>
<dbReference type="FunFam" id="3.40.50.970:FF:000011">
    <property type="entry name" value="Pyruvate dehydrogenase E1 component"/>
    <property type="match status" value="1"/>
</dbReference>
<dbReference type="NCBIfam" id="TIGR00759">
    <property type="entry name" value="aceE"/>
    <property type="match status" value="1"/>
</dbReference>
<evidence type="ECO:0000256" key="2">
    <source>
        <dbReference type="ARBA" id="ARBA00003157"/>
    </source>
</evidence>
<dbReference type="InterPro" id="IPR005474">
    <property type="entry name" value="Transketolase_N"/>
</dbReference>
<dbReference type="InterPro" id="IPR029061">
    <property type="entry name" value="THDP-binding"/>
</dbReference>
<proteinExistence type="predicted"/>
<evidence type="ECO:0000259" key="13">
    <source>
        <dbReference type="Pfam" id="PF22613"/>
    </source>
</evidence>
<dbReference type="InterPro" id="IPR035807">
    <property type="entry name" value="PDC_E1_N"/>
</dbReference>
<organism evidence="14 15">
    <name type="scientific">Dyella telluris</name>
    <dbReference type="NCBI Taxonomy" id="2763498"/>
    <lineage>
        <taxon>Bacteria</taxon>
        <taxon>Pseudomonadati</taxon>
        <taxon>Pseudomonadota</taxon>
        <taxon>Gammaproteobacteria</taxon>
        <taxon>Lysobacterales</taxon>
        <taxon>Rhodanobacteraceae</taxon>
        <taxon>Dyella</taxon>
    </lineage>
</organism>
<dbReference type="InterPro" id="IPR004660">
    <property type="entry name" value="PDH_E1"/>
</dbReference>
<keyword evidence="10" id="KW-0460">Magnesium</keyword>
<protein>
    <recommendedName>
        <fullName evidence="4 9">Pyruvate dehydrogenase E1 component</fullName>
        <ecNumber evidence="3 9">1.2.4.1</ecNumber>
    </recommendedName>
</protein>
<dbReference type="GO" id="GO:0046872">
    <property type="term" value="F:metal ion binding"/>
    <property type="evidence" value="ECO:0007669"/>
    <property type="project" value="UniProtKB-KW"/>
</dbReference>